<accession>A0AAV6TL67</accession>
<evidence type="ECO:0000313" key="1">
    <source>
        <dbReference type="EMBL" id="KAG8172130.1"/>
    </source>
</evidence>
<reference evidence="1 2" key="1">
    <citation type="journal article" date="2022" name="Nat. Ecol. Evol.">
        <title>A masculinizing supergene underlies an exaggerated male reproductive morph in a spider.</title>
        <authorList>
            <person name="Hendrickx F."/>
            <person name="De Corte Z."/>
            <person name="Sonet G."/>
            <person name="Van Belleghem S.M."/>
            <person name="Kostlbacher S."/>
            <person name="Vangestel C."/>
        </authorList>
    </citation>
    <scope>NUCLEOTIDE SEQUENCE [LARGE SCALE GENOMIC DNA]</scope>
    <source>
        <strain evidence="1">W744_W776</strain>
    </source>
</reference>
<name>A0AAV6TL67_9ARAC</name>
<organism evidence="1 2">
    <name type="scientific">Oedothorax gibbosus</name>
    <dbReference type="NCBI Taxonomy" id="931172"/>
    <lineage>
        <taxon>Eukaryota</taxon>
        <taxon>Metazoa</taxon>
        <taxon>Ecdysozoa</taxon>
        <taxon>Arthropoda</taxon>
        <taxon>Chelicerata</taxon>
        <taxon>Arachnida</taxon>
        <taxon>Araneae</taxon>
        <taxon>Araneomorphae</taxon>
        <taxon>Entelegynae</taxon>
        <taxon>Araneoidea</taxon>
        <taxon>Linyphiidae</taxon>
        <taxon>Erigoninae</taxon>
        <taxon>Oedothorax</taxon>
    </lineage>
</organism>
<dbReference type="Proteomes" id="UP000827092">
    <property type="component" value="Unassembled WGS sequence"/>
</dbReference>
<proteinExistence type="predicted"/>
<gene>
    <name evidence="1" type="ORF">JTE90_025694</name>
</gene>
<sequence>MALSIPIDDGSKTDVLSDLTQAKPDVKIRVKRQPASAFQFHRRPQAAVLRQVRLQTAAIESSSVQS</sequence>
<protein>
    <submittedName>
        <fullName evidence="1">Uncharacterized protein</fullName>
    </submittedName>
</protein>
<comment type="caution">
    <text evidence="1">The sequence shown here is derived from an EMBL/GenBank/DDBJ whole genome shotgun (WGS) entry which is preliminary data.</text>
</comment>
<dbReference type="EMBL" id="JAFNEN010003071">
    <property type="protein sequence ID" value="KAG8172130.1"/>
    <property type="molecule type" value="Genomic_DNA"/>
</dbReference>
<keyword evidence="2" id="KW-1185">Reference proteome</keyword>
<evidence type="ECO:0000313" key="2">
    <source>
        <dbReference type="Proteomes" id="UP000827092"/>
    </source>
</evidence>
<dbReference type="AlphaFoldDB" id="A0AAV6TL67"/>